<comment type="caution">
    <text evidence="3">The sequence shown here is derived from an EMBL/GenBank/DDBJ whole genome shotgun (WGS) entry which is preliminary data.</text>
</comment>
<proteinExistence type="predicted"/>
<accession>A0A1B5KU33</accession>
<evidence type="ECO:0000256" key="1">
    <source>
        <dbReference type="SAM" id="MobiDB-lite"/>
    </source>
</evidence>
<sequence length="392" mass="44140">MALLLAIITYAFSLFASISHGNAYIIDSSCHGSIDNLNAVIKSTFSLVSAAQSLLYLNPVRELQAHGKQVYDAKIDAIKFIMPEILTNGQPDTANSYWRHADKVLEHVLLLGKPFRRDSSSAQETSSSKRRKLEHPQDPGARSNKPADQPDWGIYRDADPNEVVIFCNQNHFTRHMTCAGKPSATLSCDRTIQLDFHEDLIKYDECQYDSKNNPLKVLAYARTFDKFLAKSPWANHIILCAKTMEKIERSEIDEESKRDALPTREENGEATYAANPAIDMATSPASTLFHELTHVVDKKYRTEHGYFEDGGYRWHGIRKAVLERLSNRNADSYVYLGLAARLISPPSPGRKLLKILRDGNFAVVKAAKGKHKGGKRKKRAKVSRPRKKAWEG</sequence>
<gene>
    <name evidence="3" type="ORF">UVI_02016290</name>
</gene>
<evidence type="ECO:0000313" key="4">
    <source>
        <dbReference type="Proteomes" id="UP000054053"/>
    </source>
</evidence>
<dbReference type="Gene3D" id="3.40.390.10">
    <property type="entry name" value="Collagenase (Catalytic Domain)"/>
    <property type="match status" value="1"/>
</dbReference>
<feature type="signal peptide" evidence="2">
    <location>
        <begin position="1"/>
        <end position="23"/>
    </location>
</feature>
<dbReference type="Proteomes" id="UP000054053">
    <property type="component" value="Unassembled WGS sequence"/>
</dbReference>
<dbReference type="InterPro" id="IPR024079">
    <property type="entry name" value="MetalloPept_cat_dom_sf"/>
</dbReference>
<evidence type="ECO:0000313" key="3">
    <source>
        <dbReference type="EMBL" id="GAO13494.1"/>
    </source>
</evidence>
<feature type="region of interest" description="Disordered" evidence="1">
    <location>
        <begin position="366"/>
        <end position="392"/>
    </location>
</feature>
<dbReference type="AlphaFoldDB" id="A0A1B5KU33"/>
<organism evidence="3 4">
    <name type="scientific">Ustilaginoidea virens</name>
    <name type="common">Rice false smut fungus</name>
    <name type="synonym">Villosiclava virens</name>
    <dbReference type="NCBI Taxonomy" id="1159556"/>
    <lineage>
        <taxon>Eukaryota</taxon>
        <taxon>Fungi</taxon>
        <taxon>Dikarya</taxon>
        <taxon>Ascomycota</taxon>
        <taxon>Pezizomycotina</taxon>
        <taxon>Sordariomycetes</taxon>
        <taxon>Hypocreomycetidae</taxon>
        <taxon>Hypocreales</taxon>
        <taxon>Clavicipitaceae</taxon>
        <taxon>Ustilaginoidea</taxon>
    </lineage>
</organism>
<feature type="chain" id="PRO_5008577561" description="Lysine-specific metallo-endopeptidase domain-containing protein" evidence="2">
    <location>
        <begin position="24"/>
        <end position="392"/>
    </location>
</feature>
<evidence type="ECO:0008006" key="5">
    <source>
        <dbReference type="Google" id="ProtNLM"/>
    </source>
</evidence>
<feature type="region of interest" description="Disordered" evidence="1">
    <location>
        <begin position="117"/>
        <end position="153"/>
    </location>
</feature>
<reference evidence="4" key="1">
    <citation type="journal article" date="2016" name="Genome Announc.">
        <title>Genome sequence of Ustilaginoidea virens IPU010, a rice pathogenic fungus causing false smut.</title>
        <authorList>
            <person name="Kumagai T."/>
            <person name="Ishii T."/>
            <person name="Terai G."/>
            <person name="Umemura M."/>
            <person name="Machida M."/>
            <person name="Asai K."/>
        </authorList>
    </citation>
    <scope>NUCLEOTIDE SEQUENCE [LARGE SCALE GENOMIC DNA]</scope>
    <source>
        <strain evidence="4">IPU010</strain>
    </source>
</reference>
<protein>
    <recommendedName>
        <fullName evidence="5">Lysine-specific metallo-endopeptidase domain-containing protein</fullName>
    </recommendedName>
</protein>
<dbReference type="GO" id="GO:0008237">
    <property type="term" value="F:metallopeptidase activity"/>
    <property type="evidence" value="ECO:0007669"/>
    <property type="project" value="InterPro"/>
</dbReference>
<evidence type="ECO:0000256" key="2">
    <source>
        <dbReference type="SAM" id="SignalP"/>
    </source>
</evidence>
<dbReference type="EMBL" id="BBTG02000006">
    <property type="protein sequence ID" value="GAO13494.1"/>
    <property type="molecule type" value="Genomic_DNA"/>
</dbReference>
<keyword evidence="2" id="KW-0732">Signal</keyword>
<feature type="compositionally biased region" description="Basic residues" evidence="1">
    <location>
        <begin position="367"/>
        <end position="392"/>
    </location>
</feature>
<name>A0A1B5KU33_USTVR</name>